<evidence type="ECO:0000313" key="1">
    <source>
        <dbReference type="EMBL" id="NCJ07125.1"/>
    </source>
</evidence>
<gene>
    <name evidence="1" type="ORF">GS597_11525</name>
</gene>
<accession>A0A8K1ZXI1</accession>
<reference evidence="1" key="1">
    <citation type="submission" date="2019-12" db="EMBL/GenBank/DDBJ databases">
        <title>High-Quality draft genome sequences of three cyanobacteria isolated from the limestone walls of the Old Cathedral of Coimbra.</title>
        <authorList>
            <person name="Tiago I."/>
            <person name="Soares F."/>
            <person name="Portugal A."/>
        </authorList>
    </citation>
    <scope>NUCLEOTIDE SEQUENCE [LARGE SCALE GENOMIC DNA]</scope>
    <source>
        <strain evidence="1">C</strain>
    </source>
</reference>
<dbReference type="AlphaFoldDB" id="A0A8K1ZXI1"/>
<dbReference type="EMBL" id="WVIC01000021">
    <property type="protein sequence ID" value="NCJ07125.1"/>
    <property type="molecule type" value="Genomic_DNA"/>
</dbReference>
<dbReference type="Proteomes" id="UP000607397">
    <property type="component" value="Unassembled WGS sequence"/>
</dbReference>
<protein>
    <submittedName>
        <fullName evidence="1">Uncharacterized protein</fullName>
    </submittedName>
</protein>
<sequence length="79" mass="9683">MKTTRYFEEQVLPRRPYIQREWCQQAIQEPFRKETQPDGRIRHWIYIEALSKYLRVVTLEDGETILNAFPDRNFNPEEP</sequence>
<proteinExistence type="predicted"/>
<evidence type="ECO:0000313" key="2">
    <source>
        <dbReference type="Proteomes" id="UP000607397"/>
    </source>
</evidence>
<organism evidence="1 2">
    <name type="scientific">Petrachloros mirabilis ULC683</name>
    <dbReference type="NCBI Taxonomy" id="2781853"/>
    <lineage>
        <taxon>Bacteria</taxon>
        <taxon>Bacillati</taxon>
        <taxon>Cyanobacteriota</taxon>
        <taxon>Cyanophyceae</taxon>
        <taxon>Synechococcales</taxon>
        <taxon>Petrachlorosaceae</taxon>
        <taxon>Petrachloros</taxon>
        <taxon>Petrachloros mirabilis</taxon>
    </lineage>
</organism>
<keyword evidence="2" id="KW-1185">Reference proteome</keyword>
<name>A0A8K1ZXI1_9CYAN</name>
<comment type="caution">
    <text evidence="1">The sequence shown here is derived from an EMBL/GenBank/DDBJ whole genome shotgun (WGS) entry which is preliminary data.</text>
</comment>
<dbReference type="RefSeq" id="WP_161825600.1">
    <property type="nucleotide sequence ID" value="NZ_WVIC01000021.1"/>
</dbReference>